<dbReference type="InterPro" id="IPR036396">
    <property type="entry name" value="Cyt_P450_sf"/>
</dbReference>
<keyword evidence="7" id="KW-0560">Oxidoreductase</keyword>
<keyword evidence="5" id="KW-0479">Metal-binding</keyword>
<keyword evidence="3" id="KW-0349">Heme</keyword>
<proteinExistence type="inferred from homology"/>
<gene>
    <name evidence="12" type="ORF">PVL29_023919</name>
</gene>
<comment type="similarity">
    <text evidence="2">Belongs to the cytochrome P450 family.</text>
</comment>
<dbReference type="PANTHER" id="PTHR24282:SF211">
    <property type="entry name" value="CYTOCHROME P450-RELATED"/>
    <property type="match status" value="1"/>
</dbReference>
<evidence type="ECO:0000256" key="6">
    <source>
        <dbReference type="ARBA" id="ARBA00022989"/>
    </source>
</evidence>
<keyword evidence="4 11" id="KW-0812">Transmembrane</keyword>
<dbReference type="InterPro" id="IPR001128">
    <property type="entry name" value="Cyt_P450"/>
</dbReference>
<evidence type="ECO:0000256" key="9">
    <source>
        <dbReference type="ARBA" id="ARBA00023033"/>
    </source>
</evidence>
<dbReference type="AlphaFoldDB" id="A0AA38YQ92"/>
<evidence type="ECO:0000256" key="1">
    <source>
        <dbReference type="ARBA" id="ARBA00004167"/>
    </source>
</evidence>
<evidence type="ECO:0000256" key="2">
    <source>
        <dbReference type="ARBA" id="ARBA00010617"/>
    </source>
</evidence>
<keyword evidence="13" id="KW-1185">Reference proteome</keyword>
<comment type="subcellular location">
    <subcellularLocation>
        <location evidence="1">Membrane</location>
        <topology evidence="1">Single-pass membrane protein</topology>
    </subcellularLocation>
</comment>
<evidence type="ECO:0000256" key="11">
    <source>
        <dbReference type="SAM" id="Phobius"/>
    </source>
</evidence>
<dbReference type="InterPro" id="IPR050665">
    <property type="entry name" value="Cytochrome_P450_Monooxygen"/>
</dbReference>
<name>A0AA38YQ92_VITRO</name>
<evidence type="ECO:0000256" key="3">
    <source>
        <dbReference type="ARBA" id="ARBA00022617"/>
    </source>
</evidence>
<dbReference type="GO" id="GO:0016705">
    <property type="term" value="F:oxidoreductase activity, acting on paired donors, with incorporation or reduction of molecular oxygen"/>
    <property type="evidence" value="ECO:0007669"/>
    <property type="project" value="InterPro"/>
</dbReference>
<evidence type="ECO:0000256" key="7">
    <source>
        <dbReference type="ARBA" id="ARBA00023002"/>
    </source>
</evidence>
<dbReference type="Gene3D" id="1.20.120.990">
    <property type="entry name" value="Glycosyltransferase family 88, C-terminal domain"/>
    <property type="match status" value="1"/>
</dbReference>
<dbReference type="SUPFAM" id="SSF48264">
    <property type="entry name" value="Cytochrome P450"/>
    <property type="match status" value="1"/>
</dbReference>
<dbReference type="EMBL" id="JARBHA010000018">
    <property type="protein sequence ID" value="KAJ9674673.1"/>
    <property type="molecule type" value="Genomic_DNA"/>
</dbReference>
<evidence type="ECO:0000313" key="13">
    <source>
        <dbReference type="Proteomes" id="UP001168098"/>
    </source>
</evidence>
<evidence type="ECO:0000256" key="5">
    <source>
        <dbReference type="ARBA" id="ARBA00022723"/>
    </source>
</evidence>
<dbReference type="GO" id="GO:0016020">
    <property type="term" value="C:membrane"/>
    <property type="evidence" value="ECO:0007669"/>
    <property type="project" value="UniProtKB-SubCell"/>
</dbReference>
<evidence type="ECO:0008006" key="14">
    <source>
        <dbReference type="Google" id="ProtNLM"/>
    </source>
</evidence>
<dbReference type="GO" id="GO:0004497">
    <property type="term" value="F:monooxygenase activity"/>
    <property type="evidence" value="ECO:0007669"/>
    <property type="project" value="UniProtKB-KW"/>
</dbReference>
<keyword evidence="10 11" id="KW-0472">Membrane</keyword>
<dbReference type="GO" id="GO:0005506">
    <property type="term" value="F:iron ion binding"/>
    <property type="evidence" value="ECO:0007669"/>
    <property type="project" value="InterPro"/>
</dbReference>
<dbReference type="GO" id="GO:0020037">
    <property type="term" value="F:heme binding"/>
    <property type="evidence" value="ECO:0007669"/>
    <property type="project" value="InterPro"/>
</dbReference>
<evidence type="ECO:0000256" key="4">
    <source>
        <dbReference type="ARBA" id="ARBA00022692"/>
    </source>
</evidence>
<sequence>MYAEVQLKSMGGLQHDILHRVLPYYSKCSGAYRTTFGWWFKTKEVFLNIVVSYDKVGFNPLSNLLFGDGLVGLNGEKWALQRRITSQAFNRKRVRVIYIYTSSLLQISFVLCFYWTNYFLNIYIKYCWPKLQNLSTNIISRTTFRNSFQKAKRIFKLQEQQMHLVAEALRSIYIPSFKSKLPTKTNREKWIIKKEIQESVQRLINNNNKIKEKSKNLVNILLSTYKNQRGQEEMLGVEEVIDECKTCYFAIKETTANLLTWALVFLAIH</sequence>
<accession>A0AA38YQ92</accession>
<dbReference type="Proteomes" id="UP001168098">
    <property type="component" value="Unassembled WGS sequence"/>
</dbReference>
<evidence type="ECO:0000256" key="8">
    <source>
        <dbReference type="ARBA" id="ARBA00023004"/>
    </source>
</evidence>
<reference evidence="12 13" key="1">
    <citation type="journal article" date="2023" name="BMC Biotechnol.">
        <title>Vitis rotundifolia cv Carlos genome sequencing.</title>
        <authorList>
            <person name="Huff M."/>
            <person name="Hulse-Kemp A."/>
            <person name="Scheffler B."/>
            <person name="Youngblood R."/>
            <person name="Simpson S."/>
            <person name="Babiker E."/>
            <person name="Staton M."/>
        </authorList>
    </citation>
    <scope>NUCLEOTIDE SEQUENCE [LARGE SCALE GENOMIC DNA]</scope>
    <source>
        <tissue evidence="12">Leaf</tissue>
    </source>
</reference>
<dbReference type="Pfam" id="PF00067">
    <property type="entry name" value="p450"/>
    <property type="match status" value="1"/>
</dbReference>
<feature type="transmembrane region" description="Helical" evidence="11">
    <location>
        <begin position="97"/>
        <end position="116"/>
    </location>
</feature>
<dbReference type="PANTHER" id="PTHR24282">
    <property type="entry name" value="CYTOCHROME P450 FAMILY MEMBER"/>
    <property type="match status" value="1"/>
</dbReference>
<evidence type="ECO:0000256" key="10">
    <source>
        <dbReference type="ARBA" id="ARBA00023136"/>
    </source>
</evidence>
<keyword evidence="8" id="KW-0408">Iron</keyword>
<comment type="caution">
    <text evidence="12">The sequence shown here is derived from an EMBL/GenBank/DDBJ whole genome shotgun (WGS) entry which is preliminary data.</text>
</comment>
<keyword evidence="9" id="KW-0503">Monooxygenase</keyword>
<protein>
    <recommendedName>
        <fullName evidence="14">Cytochrome P450</fullName>
    </recommendedName>
</protein>
<evidence type="ECO:0000313" key="12">
    <source>
        <dbReference type="EMBL" id="KAJ9674673.1"/>
    </source>
</evidence>
<keyword evidence="6 11" id="KW-1133">Transmembrane helix</keyword>
<organism evidence="12 13">
    <name type="scientific">Vitis rotundifolia</name>
    <name type="common">Muscadine grape</name>
    <dbReference type="NCBI Taxonomy" id="103349"/>
    <lineage>
        <taxon>Eukaryota</taxon>
        <taxon>Viridiplantae</taxon>
        <taxon>Streptophyta</taxon>
        <taxon>Embryophyta</taxon>
        <taxon>Tracheophyta</taxon>
        <taxon>Spermatophyta</taxon>
        <taxon>Magnoliopsida</taxon>
        <taxon>eudicotyledons</taxon>
        <taxon>Gunneridae</taxon>
        <taxon>Pentapetalae</taxon>
        <taxon>rosids</taxon>
        <taxon>Vitales</taxon>
        <taxon>Vitaceae</taxon>
        <taxon>Viteae</taxon>
        <taxon>Vitis</taxon>
    </lineage>
</organism>